<comment type="caution">
    <text evidence="1">The sequence shown here is derived from an EMBL/GenBank/DDBJ whole genome shotgun (WGS) entry which is preliminary data.</text>
</comment>
<keyword evidence="2" id="KW-1185">Reference proteome</keyword>
<gene>
    <name evidence="1" type="ORF">E2C01_072693</name>
</gene>
<proteinExistence type="predicted"/>
<organism evidence="1 2">
    <name type="scientific">Portunus trituberculatus</name>
    <name type="common">Swimming crab</name>
    <name type="synonym">Neptunus trituberculatus</name>
    <dbReference type="NCBI Taxonomy" id="210409"/>
    <lineage>
        <taxon>Eukaryota</taxon>
        <taxon>Metazoa</taxon>
        <taxon>Ecdysozoa</taxon>
        <taxon>Arthropoda</taxon>
        <taxon>Crustacea</taxon>
        <taxon>Multicrustacea</taxon>
        <taxon>Malacostraca</taxon>
        <taxon>Eumalacostraca</taxon>
        <taxon>Eucarida</taxon>
        <taxon>Decapoda</taxon>
        <taxon>Pleocyemata</taxon>
        <taxon>Brachyura</taxon>
        <taxon>Eubrachyura</taxon>
        <taxon>Portunoidea</taxon>
        <taxon>Portunidae</taxon>
        <taxon>Portuninae</taxon>
        <taxon>Portunus</taxon>
    </lineage>
</organism>
<dbReference type="AlphaFoldDB" id="A0A5B7HYQ5"/>
<dbReference type="Proteomes" id="UP000324222">
    <property type="component" value="Unassembled WGS sequence"/>
</dbReference>
<reference evidence="1 2" key="1">
    <citation type="submission" date="2019-05" db="EMBL/GenBank/DDBJ databases">
        <title>Another draft genome of Portunus trituberculatus and its Hox gene families provides insights of decapod evolution.</title>
        <authorList>
            <person name="Jeong J.-H."/>
            <person name="Song I."/>
            <person name="Kim S."/>
            <person name="Choi T."/>
            <person name="Kim D."/>
            <person name="Ryu S."/>
            <person name="Kim W."/>
        </authorList>
    </citation>
    <scope>NUCLEOTIDE SEQUENCE [LARGE SCALE GENOMIC DNA]</scope>
    <source>
        <tissue evidence="1">Muscle</tissue>
    </source>
</reference>
<protein>
    <submittedName>
        <fullName evidence="1">Uncharacterized protein</fullName>
    </submittedName>
</protein>
<accession>A0A5B7HYQ5</accession>
<name>A0A5B7HYQ5_PORTR</name>
<evidence type="ECO:0000313" key="1">
    <source>
        <dbReference type="EMBL" id="MPC78211.1"/>
    </source>
</evidence>
<dbReference type="EMBL" id="VSRR010047868">
    <property type="protein sequence ID" value="MPC78211.1"/>
    <property type="molecule type" value="Genomic_DNA"/>
</dbReference>
<sequence length="74" mass="8652">MRHNIRRALHTTSRKSITLLPFMFFSNNSFFLIPPPQYFSFLNCPSSHLVPFPFTGLLFSHIWPSPSFPSTRHT</sequence>
<evidence type="ECO:0000313" key="2">
    <source>
        <dbReference type="Proteomes" id="UP000324222"/>
    </source>
</evidence>